<protein>
    <submittedName>
        <fullName evidence="2">Regulatory protein RepA</fullName>
    </submittedName>
</protein>
<dbReference type="InterPro" id="IPR015330">
    <property type="entry name" value="DNA_primase/pol_bifunc_N"/>
</dbReference>
<dbReference type="GO" id="GO:0016817">
    <property type="term" value="F:hydrolase activity, acting on acid anhydrides"/>
    <property type="evidence" value="ECO:0007669"/>
    <property type="project" value="InterPro"/>
</dbReference>
<sequence length="714" mass="77714">MQNQPSQTAAEMAARLIDNGYAPIPIPHGQKGPRIANWQHRTFQPTDFATNANIGIRCGDSGVAFCDIDVYCPDIAEAISFEWLRRFTASDCNWMQRTGQAPKTGYLFRYSELNVPVAKSAKIPTGMAPVSKDGKPKDEKVEILSKGQQFVAFGTHPETGKPYRWGAANNKLNPLDVFLGTCDALPALSSAEVANFLEWVSATYGQEREQQTLSGHATTAIRDPSAAGIYVDTGSGYHAATETTPEEALEIISWIDTDDYHTWIKVLGALHEKGDHMLSIAEDWSSKSGKYRTGEVAQKWRTFKPSKGNVWNSVCKMAEANGANLSAIATKHKTVASSAQDKSKDTANEVRSEGPDKFAEQINRFQSGIFRACDLEGQPVPERVWHVHDLIPANTVTLLSGDGGTGKSLCALQLAVSTTLQRPWLGLAVRHGKAVYLSAEDDKAELHRRLADITRAENATLADLGDLTLRSLAGEDALLATVAKGGTLQATPLLEAINQLLLDGCPDLLVLDTLADYFPGNENDRAQARQFIGMLRGLAINHRCAVIMLAHPSVAGMASGTGTSGSTGWNNSVRSRLYLSRVVQDGYEQNPDARVIRTMKSNYARTGAEITLKWQAGVFVADAPVTGLDRVAASAKAERLFLTFLRHAQEQGRRVNHSGGRTYAPAVFAEHPEAEGVTKRAFRQAMENLLASDKVKITEAGPPSKRRQFLMVAE</sequence>
<gene>
    <name evidence="2" type="primary">repA</name>
    <name evidence="2" type="ORF">THS5294_02254</name>
</gene>
<dbReference type="SMART" id="SM00943">
    <property type="entry name" value="Prim-Pol"/>
    <property type="match status" value="1"/>
</dbReference>
<dbReference type="Pfam" id="PF08707">
    <property type="entry name" value="PriCT_2"/>
    <property type="match status" value="1"/>
</dbReference>
<feature type="domain" description="DNA primase/polymerase bifunctional N-terminal" evidence="1">
    <location>
        <begin position="13"/>
        <end position="178"/>
    </location>
</feature>
<dbReference type="RefSeq" id="WP_082645008.1">
    <property type="nucleotide sequence ID" value="NZ_CYRX01000031.1"/>
</dbReference>
<dbReference type="Pfam" id="PF09250">
    <property type="entry name" value="Prim-Pol"/>
    <property type="match status" value="1"/>
</dbReference>
<proteinExistence type="predicted"/>
<name>A0A0P1F090_9RHOB</name>
<evidence type="ECO:0000313" key="2">
    <source>
        <dbReference type="EMBL" id="CUH60956.1"/>
    </source>
</evidence>
<evidence type="ECO:0000259" key="1">
    <source>
        <dbReference type="SMART" id="SM00943"/>
    </source>
</evidence>
<reference evidence="2 3" key="1">
    <citation type="submission" date="2015-09" db="EMBL/GenBank/DDBJ databases">
        <authorList>
            <consortium name="Swine Surveillance"/>
        </authorList>
    </citation>
    <scope>NUCLEOTIDE SEQUENCE [LARGE SCALE GENOMIC DNA]</scope>
    <source>
        <strain evidence="2 3">CECT 5294</strain>
    </source>
</reference>
<dbReference type="Pfam" id="PF13481">
    <property type="entry name" value="AAA_25"/>
    <property type="match status" value="1"/>
</dbReference>
<evidence type="ECO:0000313" key="3">
    <source>
        <dbReference type="Proteomes" id="UP000051298"/>
    </source>
</evidence>
<organism evidence="2 3">
    <name type="scientific">Thalassobacter stenotrophicus</name>
    <dbReference type="NCBI Taxonomy" id="266809"/>
    <lineage>
        <taxon>Bacteria</taxon>
        <taxon>Pseudomonadati</taxon>
        <taxon>Pseudomonadota</taxon>
        <taxon>Alphaproteobacteria</taxon>
        <taxon>Rhodobacterales</taxon>
        <taxon>Roseobacteraceae</taxon>
        <taxon>Thalassobacter</taxon>
    </lineage>
</organism>
<dbReference type="EMBL" id="CYRX01000031">
    <property type="protein sequence ID" value="CUH60956.1"/>
    <property type="molecule type" value="Genomic_DNA"/>
</dbReference>
<dbReference type="InterPro" id="IPR027417">
    <property type="entry name" value="P-loop_NTPase"/>
</dbReference>
<dbReference type="Proteomes" id="UP000051298">
    <property type="component" value="Unassembled WGS sequence"/>
</dbReference>
<dbReference type="SUPFAM" id="SSF52540">
    <property type="entry name" value="P-loop containing nucleoside triphosphate hydrolases"/>
    <property type="match status" value="1"/>
</dbReference>
<dbReference type="Gene3D" id="3.40.50.300">
    <property type="entry name" value="P-loop containing nucleotide triphosphate hydrolases"/>
    <property type="match status" value="1"/>
</dbReference>
<dbReference type="CDD" id="cd04859">
    <property type="entry name" value="Prim_Pol"/>
    <property type="match status" value="1"/>
</dbReference>
<accession>A0A0P1F090</accession>
<dbReference type="AlphaFoldDB" id="A0A0P1F090"/>
<dbReference type="SUPFAM" id="SSF56747">
    <property type="entry name" value="Prim-pol domain"/>
    <property type="match status" value="1"/>
</dbReference>
<dbReference type="InterPro" id="IPR014819">
    <property type="entry name" value="PriCT_2"/>
</dbReference>